<dbReference type="RefSeq" id="WP_123119302.1">
    <property type="nucleotide sequence ID" value="NZ_RJJR01000002.1"/>
</dbReference>
<feature type="transmembrane region" description="Helical" evidence="2">
    <location>
        <begin position="6"/>
        <end position="28"/>
    </location>
</feature>
<name>A0A3M9NLR8_9BACT</name>
<keyword evidence="2" id="KW-0472">Membrane</keyword>
<evidence type="ECO:0008006" key="5">
    <source>
        <dbReference type="Google" id="ProtNLM"/>
    </source>
</evidence>
<evidence type="ECO:0000313" key="4">
    <source>
        <dbReference type="Proteomes" id="UP000267223"/>
    </source>
</evidence>
<accession>A0A3M9NLR8</accession>
<evidence type="ECO:0000256" key="1">
    <source>
        <dbReference type="SAM" id="MobiDB-lite"/>
    </source>
</evidence>
<feature type="region of interest" description="Disordered" evidence="1">
    <location>
        <begin position="48"/>
        <end position="68"/>
    </location>
</feature>
<organism evidence="3 4">
    <name type="scientific">Hanamia caeni</name>
    <dbReference type="NCBI Taxonomy" id="2294116"/>
    <lineage>
        <taxon>Bacteria</taxon>
        <taxon>Pseudomonadati</taxon>
        <taxon>Bacteroidota</taxon>
        <taxon>Chitinophagia</taxon>
        <taxon>Chitinophagales</taxon>
        <taxon>Chitinophagaceae</taxon>
        <taxon>Hanamia</taxon>
    </lineage>
</organism>
<reference evidence="3 4" key="1">
    <citation type="submission" date="2018-11" db="EMBL/GenBank/DDBJ databases">
        <title>Draft genome sequence of Ferruginibacter sp. BO-59.</title>
        <authorList>
            <person name="Im W.T."/>
        </authorList>
    </citation>
    <scope>NUCLEOTIDE SEQUENCE [LARGE SCALE GENOMIC DNA]</scope>
    <source>
        <strain evidence="3 4">BO-59</strain>
    </source>
</reference>
<evidence type="ECO:0000256" key="2">
    <source>
        <dbReference type="SAM" id="Phobius"/>
    </source>
</evidence>
<proteinExistence type="predicted"/>
<feature type="compositionally biased region" description="Polar residues" evidence="1">
    <location>
        <begin position="52"/>
        <end position="64"/>
    </location>
</feature>
<dbReference type="Proteomes" id="UP000267223">
    <property type="component" value="Unassembled WGS sequence"/>
</dbReference>
<keyword evidence="2" id="KW-1133">Transmembrane helix</keyword>
<keyword evidence="4" id="KW-1185">Reference proteome</keyword>
<dbReference type="EMBL" id="RJJR01000002">
    <property type="protein sequence ID" value="RNI38739.1"/>
    <property type="molecule type" value="Genomic_DNA"/>
</dbReference>
<gene>
    <name evidence="3" type="ORF">EFY79_03495</name>
</gene>
<protein>
    <recommendedName>
        <fullName evidence="5">ATP synthase F0 subunit 8</fullName>
    </recommendedName>
</protein>
<evidence type="ECO:0000313" key="3">
    <source>
        <dbReference type="EMBL" id="RNI38739.1"/>
    </source>
</evidence>
<dbReference type="OrthoDB" id="680848at2"/>
<dbReference type="AlphaFoldDB" id="A0A3M9NLR8"/>
<sequence length="79" mass="9595">MKFLETALEIFLLYLLYKFIFDFIIPVYQSSKKIKKQFGEMQEKMQNDLRNYKNQQAPPRQETTSTKEGDYIDFEEVKK</sequence>
<comment type="caution">
    <text evidence="3">The sequence shown here is derived from an EMBL/GenBank/DDBJ whole genome shotgun (WGS) entry which is preliminary data.</text>
</comment>
<keyword evidence="2" id="KW-0812">Transmembrane</keyword>